<evidence type="ECO:0000259" key="1">
    <source>
        <dbReference type="Pfam" id="PF08241"/>
    </source>
</evidence>
<accession>A0ABZ2XP62</accession>
<dbReference type="GO" id="GO:0008168">
    <property type="term" value="F:methyltransferase activity"/>
    <property type="evidence" value="ECO:0007669"/>
    <property type="project" value="UniProtKB-KW"/>
</dbReference>
<keyword evidence="2" id="KW-0808">Transferase</keyword>
<dbReference type="Proteomes" id="UP001623232">
    <property type="component" value="Chromosome"/>
</dbReference>
<dbReference type="Pfam" id="PF08241">
    <property type="entry name" value="Methyltransf_11"/>
    <property type="match status" value="1"/>
</dbReference>
<proteinExistence type="predicted"/>
<evidence type="ECO:0000313" key="3">
    <source>
        <dbReference type="Proteomes" id="UP001623232"/>
    </source>
</evidence>
<dbReference type="RefSeq" id="WP_406645204.1">
    <property type="nucleotide sequence ID" value="NZ_CP123584.1"/>
</dbReference>
<gene>
    <name evidence="2" type="ORF">QEZ52_14825</name>
</gene>
<dbReference type="CDD" id="cd02440">
    <property type="entry name" value="AdoMet_MTases"/>
    <property type="match status" value="1"/>
</dbReference>
<reference evidence="2 3" key="1">
    <citation type="submission" date="2023-04" db="EMBL/GenBank/DDBJ databases">
        <title>Complete genome sequence of Alisedimentitalea scapharcae.</title>
        <authorList>
            <person name="Rong J.-C."/>
            <person name="Yi M.-L."/>
            <person name="Zhao Q."/>
        </authorList>
    </citation>
    <scope>NUCLEOTIDE SEQUENCE [LARGE SCALE GENOMIC DNA]</scope>
    <source>
        <strain evidence="2 3">KCTC 42119</strain>
    </source>
</reference>
<dbReference type="GO" id="GO:0032259">
    <property type="term" value="P:methylation"/>
    <property type="evidence" value="ECO:0007669"/>
    <property type="project" value="UniProtKB-KW"/>
</dbReference>
<evidence type="ECO:0000313" key="2">
    <source>
        <dbReference type="EMBL" id="WZK87874.1"/>
    </source>
</evidence>
<dbReference type="Gene3D" id="3.40.50.150">
    <property type="entry name" value="Vaccinia Virus protein VP39"/>
    <property type="match status" value="1"/>
</dbReference>
<feature type="domain" description="Methyltransferase type 11" evidence="1">
    <location>
        <begin position="54"/>
        <end position="145"/>
    </location>
</feature>
<dbReference type="PANTHER" id="PTHR43591:SF24">
    <property type="entry name" value="2-METHOXY-6-POLYPRENYL-1,4-BENZOQUINOL METHYLASE, MITOCHONDRIAL"/>
    <property type="match status" value="1"/>
</dbReference>
<dbReference type="InterPro" id="IPR013216">
    <property type="entry name" value="Methyltransf_11"/>
</dbReference>
<dbReference type="PANTHER" id="PTHR43591">
    <property type="entry name" value="METHYLTRANSFERASE"/>
    <property type="match status" value="1"/>
</dbReference>
<dbReference type="InterPro" id="IPR029063">
    <property type="entry name" value="SAM-dependent_MTases_sf"/>
</dbReference>
<protein>
    <submittedName>
        <fullName evidence="2">Methyltransferase domain-containing protein</fullName>
    </submittedName>
</protein>
<sequence>MSKPTFTAFAAFEKQGWSDPEVARSYADGFAQASQMCVAPMVAAVGAGAGSQALDLCCGQGIVAAGLHQAKADVTGLDFSPAMLDLARERVPGVTFVEGDAMQLPFEDGQFDVVTIGFGILHVPDAPQVLAQAHRVLRPGGRLAFSVWHAPTVPTALGYVFAAIGAHGDPAVQLPPGPGLHDYADAAIAYPALERAGFTECAQQVVHSAWTIDQPDAPVTFFAKGAVRGKALLASQPEAALTKIRQSVAETVRAAHGATGPWTVPIPAVITSAQAT</sequence>
<keyword evidence="2" id="KW-0489">Methyltransferase</keyword>
<dbReference type="EMBL" id="CP123584">
    <property type="protein sequence ID" value="WZK87874.1"/>
    <property type="molecule type" value="Genomic_DNA"/>
</dbReference>
<name>A0ABZ2XP62_9RHOB</name>
<organism evidence="2 3">
    <name type="scientific">Aliisedimentitalea scapharcae</name>
    <dbReference type="NCBI Taxonomy" id="1524259"/>
    <lineage>
        <taxon>Bacteria</taxon>
        <taxon>Pseudomonadati</taxon>
        <taxon>Pseudomonadota</taxon>
        <taxon>Alphaproteobacteria</taxon>
        <taxon>Rhodobacterales</taxon>
        <taxon>Roseobacteraceae</taxon>
        <taxon>Aliisedimentitalea</taxon>
    </lineage>
</organism>
<keyword evidence="3" id="KW-1185">Reference proteome</keyword>
<dbReference type="SUPFAM" id="SSF53335">
    <property type="entry name" value="S-adenosyl-L-methionine-dependent methyltransferases"/>
    <property type="match status" value="1"/>
</dbReference>